<evidence type="ECO:0000256" key="9">
    <source>
        <dbReference type="PIRSR" id="PIRSR630616-1"/>
    </source>
</evidence>
<dbReference type="OrthoDB" id="542242at2759"/>
<dbReference type="STRING" id="5722.A2DCS5"/>
<evidence type="ECO:0000256" key="3">
    <source>
        <dbReference type="ARBA" id="ARBA00022679"/>
    </source>
</evidence>
<keyword evidence="6 10" id="KW-0067">ATP-binding</keyword>
<dbReference type="InterPro" id="IPR011009">
    <property type="entry name" value="Kinase-like_dom_sf"/>
</dbReference>
<dbReference type="InterPro" id="IPR000719">
    <property type="entry name" value="Prot_kinase_dom"/>
</dbReference>
<dbReference type="SMART" id="SM00220">
    <property type="entry name" value="S_TKc"/>
    <property type="match status" value="1"/>
</dbReference>
<keyword evidence="14" id="KW-1185">Reference proteome</keyword>
<evidence type="ECO:0000256" key="10">
    <source>
        <dbReference type="PIRSR" id="PIRSR630616-2"/>
    </source>
</evidence>
<dbReference type="Gene3D" id="1.10.510.10">
    <property type="entry name" value="Transferase(Phosphotransferase) domain 1"/>
    <property type="match status" value="1"/>
</dbReference>
<dbReference type="AlphaFoldDB" id="A2DCS5"/>
<evidence type="ECO:0000256" key="5">
    <source>
        <dbReference type="ARBA" id="ARBA00022777"/>
    </source>
</evidence>
<feature type="active site" description="Proton acceptor" evidence="9">
    <location>
        <position position="114"/>
    </location>
</feature>
<accession>A2DCS5</accession>
<dbReference type="PROSITE" id="PS00108">
    <property type="entry name" value="PROTEIN_KINASE_ST"/>
    <property type="match status" value="1"/>
</dbReference>
<evidence type="ECO:0000256" key="2">
    <source>
        <dbReference type="ARBA" id="ARBA00022527"/>
    </source>
</evidence>
<keyword evidence="3" id="KW-0808">Transferase</keyword>
<evidence type="ECO:0000313" key="14">
    <source>
        <dbReference type="Proteomes" id="UP000001542"/>
    </source>
</evidence>
<dbReference type="InterPro" id="IPR030616">
    <property type="entry name" value="Aur-like"/>
</dbReference>
<sequence>MEASVKFTVQFIRLLALIKKIPKIIDNNDRHLILIKREIEIMKKIPYPFITDFYEVLENEDSIFIVMEYVSNGTIRNTLNESGPFSEESASIIFAQIILVLKHLQFTCNVAHRDLKTDNILFDAKGNIRVIDFGLSSTKSQTEFLRTQCGTPSYASPEMILGERYGYSCDIWSSGIVLYEMVTGHLPFEDANLSKLAQKIVFQEVEYPNNLSLGLVDLLSKLLTKDQTKRITLPEIMRHPWLKDNIKYVEEKLNSFRIDKNQIKSKLISLGLSDSESNEDHESVAYHVLKCEYQLSNFDSLNVESGCMSQRQMPLQKISILPKLCVLGNHMILRGSTSRNKTKLALICTGKRRPTQAQLIQL</sequence>
<dbReference type="Pfam" id="PF00069">
    <property type="entry name" value="Pkinase"/>
    <property type="match status" value="1"/>
</dbReference>
<evidence type="ECO:0000313" key="13">
    <source>
        <dbReference type="EMBL" id="EAY21699.1"/>
    </source>
</evidence>
<keyword evidence="4 10" id="KW-0547">Nucleotide-binding</keyword>
<dbReference type="EC" id="2.7.11.1" evidence="1"/>
<dbReference type="FunFam" id="1.10.510.10:FF:000592">
    <property type="entry name" value="CAMK family protein kinase"/>
    <property type="match status" value="1"/>
</dbReference>
<dbReference type="PANTHER" id="PTHR24350">
    <property type="entry name" value="SERINE/THREONINE-PROTEIN KINASE IAL-RELATED"/>
    <property type="match status" value="1"/>
</dbReference>
<protein>
    <recommendedName>
        <fullName evidence="1">non-specific serine/threonine protein kinase</fullName>
        <ecNumber evidence="1">2.7.11.1</ecNumber>
    </recommendedName>
</protein>
<reference evidence="13" key="1">
    <citation type="submission" date="2006-10" db="EMBL/GenBank/DDBJ databases">
        <authorList>
            <person name="Amadeo P."/>
            <person name="Zhao Q."/>
            <person name="Wortman J."/>
            <person name="Fraser-Liggett C."/>
            <person name="Carlton J."/>
        </authorList>
    </citation>
    <scope>NUCLEOTIDE SEQUENCE</scope>
    <source>
        <strain evidence="13">G3</strain>
    </source>
</reference>
<dbReference type="SUPFAM" id="SSF56112">
    <property type="entry name" value="Protein kinase-like (PK-like)"/>
    <property type="match status" value="1"/>
</dbReference>
<comment type="catalytic activity">
    <reaction evidence="8">
        <text>L-seryl-[protein] + ATP = O-phospho-L-seryl-[protein] + ADP + H(+)</text>
        <dbReference type="Rhea" id="RHEA:17989"/>
        <dbReference type="Rhea" id="RHEA-COMP:9863"/>
        <dbReference type="Rhea" id="RHEA-COMP:11604"/>
        <dbReference type="ChEBI" id="CHEBI:15378"/>
        <dbReference type="ChEBI" id="CHEBI:29999"/>
        <dbReference type="ChEBI" id="CHEBI:30616"/>
        <dbReference type="ChEBI" id="CHEBI:83421"/>
        <dbReference type="ChEBI" id="CHEBI:456216"/>
        <dbReference type="EC" id="2.7.11.1"/>
    </reaction>
</comment>
<dbReference type="Proteomes" id="UP000001542">
    <property type="component" value="Unassembled WGS sequence"/>
</dbReference>
<evidence type="ECO:0000256" key="6">
    <source>
        <dbReference type="ARBA" id="ARBA00022840"/>
    </source>
</evidence>
<evidence type="ECO:0000256" key="8">
    <source>
        <dbReference type="ARBA" id="ARBA00048679"/>
    </source>
</evidence>
<evidence type="ECO:0000256" key="4">
    <source>
        <dbReference type="ARBA" id="ARBA00022741"/>
    </source>
</evidence>
<proteinExistence type="predicted"/>
<keyword evidence="5 13" id="KW-0418">Kinase</keyword>
<comment type="catalytic activity">
    <reaction evidence="7">
        <text>L-threonyl-[protein] + ATP = O-phospho-L-threonyl-[protein] + ADP + H(+)</text>
        <dbReference type="Rhea" id="RHEA:46608"/>
        <dbReference type="Rhea" id="RHEA-COMP:11060"/>
        <dbReference type="Rhea" id="RHEA-COMP:11605"/>
        <dbReference type="ChEBI" id="CHEBI:15378"/>
        <dbReference type="ChEBI" id="CHEBI:30013"/>
        <dbReference type="ChEBI" id="CHEBI:30616"/>
        <dbReference type="ChEBI" id="CHEBI:61977"/>
        <dbReference type="ChEBI" id="CHEBI:456216"/>
        <dbReference type="EC" id="2.7.11.1"/>
    </reaction>
</comment>
<evidence type="ECO:0000256" key="7">
    <source>
        <dbReference type="ARBA" id="ARBA00047899"/>
    </source>
</evidence>
<keyword evidence="2" id="KW-0723">Serine/threonine-protein kinase</keyword>
<feature type="cross-link" description="Glycyl lysine isopeptide (Lys-Gly) (interchain with G-Cter in SUMO2)" evidence="11">
    <location>
        <position position="116"/>
    </location>
</feature>
<name>A2DCS5_TRIV3</name>
<dbReference type="FunCoup" id="A2DCS5">
    <property type="interactions" value="360"/>
</dbReference>
<dbReference type="VEuPathDB" id="TrichDB:TVAG_224740"/>
<dbReference type="eggNOG" id="KOG0583">
    <property type="taxonomic scope" value="Eukaryota"/>
</dbReference>
<gene>
    <name evidence="13" type="ORF">TVAG_237250</name>
</gene>
<dbReference type="GO" id="GO:0004674">
    <property type="term" value="F:protein serine/threonine kinase activity"/>
    <property type="evidence" value="ECO:0000318"/>
    <property type="project" value="GO_Central"/>
</dbReference>
<dbReference type="KEGG" id="tva:5467232"/>
<dbReference type="EMBL" id="DS113188">
    <property type="protein sequence ID" value="EAY21699.1"/>
    <property type="molecule type" value="Genomic_DNA"/>
</dbReference>
<feature type="domain" description="Protein kinase" evidence="12">
    <location>
        <begin position="1"/>
        <end position="242"/>
    </location>
</feature>
<reference evidence="13" key="2">
    <citation type="journal article" date="2007" name="Science">
        <title>Draft genome sequence of the sexually transmitted pathogen Trichomonas vaginalis.</title>
        <authorList>
            <person name="Carlton J.M."/>
            <person name="Hirt R.P."/>
            <person name="Silva J.C."/>
            <person name="Delcher A.L."/>
            <person name="Schatz M."/>
            <person name="Zhao Q."/>
            <person name="Wortman J.R."/>
            <person name="Bidwell S.L."/>
            <person name="Alsmark U.C.M."/>
            <person name="Besteiro S."/>
            <person name="Sicheritz-Ponten T."/>
            <person name="Noel C.J."/>
            <person name="Dacks J.B."/>
            <person name="Foster P.G."/>
            <person name="Simillion C."/>
            <person name="Van de Peer Y."/>
            <person name="Miranda-Saavedra D."/>
            <person name="Barton G.J."/>
            <person name="Westrop G.D."/>
            <person name="Mueller S."/>
            <person name="Dessi D."/>
            <person name="Fiori P.L."/>
            <person name="Ren Q."/>
            <person name="Paulsen I."/>
            <person name="Zhang H."/>
            <person name="Bastida-Corcuera F.D."/>
            <person name="Simoes-Barbosa A."/>
            <person name="Brown M.T."/>
            <person name="Hayes R.D."/>
            <person name="Mukherjee M."/>
            <person name="Okumura C.Y."/>
            <person name="Schneider R."/>
            <person name="Smith A.J."/>
            <person name="Vanacova S."/>
            <person name="Villalvazo M."/>
            <person name="Haas B.J."/>
            <person name="Pertea M."/>
            <person name="Feldblyum T.V."/>
            <person name="Utterback T.R."/>
            <person name="Shu C.L."/>
            <person name="Osoegawa K."/>
            <person name="de Jong P.J."/>
            <person name="Hrdy I."/>
            <person name="Horvathova L."/>
            <person name="Zubacova Z."/>
            <person name="Dolezal P."/>
            <person name="Malik S.B."/>
            <person name="Logsdon J.M. Jr."/>
            <person name="Henze K."/>
            <person name="Gupta A."/>
            <person name="Wang C.C."/>
            <person name="Dunne R.L."/>
            <person name="Upcroft J.A."/>
            <person name="Upcroft P."/>
            <person name="White O."/>
            <person name="Salzberg S.L."/>
            <person name="Tang P."/>
            <person name="Chiu C.-H."/>
            <person name="Lee Y.-S."/>
            <person name="Embley T.M."/>
            <person name="Coombs G.H."/>
            <person name="Mottram J.C."/>
            <person name="Tachezy J."/>
            <person name="Fraser-Liggett C.M."/>
            <person name="Johnson P.J."/>
        </authorList>
    </citation>
    <scope>NUCLEOTIDE SEQUENCE [LARGE SCALE GENOMIC DNA]</scope>
    <source>
        <strain evidence="13">G3</strain>
    </source>
</reference>
<dbReference type="InParanoid" id="A2DCS5"/>
<evidence type="ECO:0000256" key="1">
    <source>
        <dbReference type="ARBA" id="ARBA00012513"/>
    </source>
</evidence>
<feature type="binding site" evidence="10">
    <location>
        <position position="132"/>
    </location>
    <ligand>
        <name>ATP</name>
        <dbReference type="ChEBI" id="CHEBI:30616"/>
    </ligand>
</feature>
<evidence type="ECO:0000256" key="11">
    <source>
        <dbReference type="PIRSR" id="PIRSR630616-3"/>
    </source>
</evidence>
<dbReference type="GO" id="GO:0005524">
    <property type="term" value="F:ATP binding"/>
    <property type="evidence" value="ECO:0007669"/>
    <property type="project" value="UniProtKB-KW"/>
</dbReference>
<dbReference type="InterPro" id="IPR008271">
    <property type="entry name" value="Ser/Thr_kinase_AS"/>
</dbReference>
<dbReference type="RefSeq" id="XP_001582685.1">
    <property type="nucleotide sequence ID" value="XM_001582635.1"/>
</dbReference>
<evidence type="ECO:0000259" key="12">
    <source>
        <dbReference type="PROSITE" id="PS50011"/>
    </source>
</evidence>
<dbReference type="VEuPathDB" id="TrichDB:TVAGG3_0607030"/>
<organism evidence="13 14">
    <name type="scientific">Trichomonas vaginalis (strain ATCC PRA-98 / G3)</name>
    <dbReference type="NCBI Taxonomy" id="412133"/>
    <lineage>
        <taxon>Eukaryota</taxon>
        <taxon>Metamonada</taxon>
        <taxon>Parabasalia</taxon>
        <taxon>Trichomonadida</taxon>
        <taxon>Trichomonadidae</taxon>
        <taxon>Trichomonas</taxon>
    </lineage>
</organism>
<dbReference type="PROSITE" id="PS50011">
    <property type="entry name" value="PROTEIN_KINASE_DOM"/>
    <property type="match status" value="1"/>
</dbReference>